<sequence>MIIGYARVSTEDQNLDGQLDALKAAGAERIFADKITGTARSRPELVYRPSETLLMLQRRR</sequence>
<dbReference type="InterPro" id="IPR006119">
    <property type="entry name" value="Resolv_N"/>
</dbReference>
<dbReference type="EMBL" id="BMYI01000042">
    <property type="protein sequence ID" value="GHC41406.1"/>
    <property type="molecule type" value="Genomic_DNA"/>
</dbReference>
<keyword evidence="3" id="KW-0233">DNA recombination</keyword>
<reference evidence="7" key="1">
    <citation type="journal article" date="2019" name="Int. J. Syst. Evol. Microbiol.">
        <title>The Global Catalogue of Microorganisms (GCM) 10K type strain sequencing project: providing services to taxonomists for standard genome sequencing and annotation.</title>
        <authorList>
            <consortium name="The Broad Institute Genomics Platform"/>
            <consortium name="The Broad Institute Genome Sequencing Center for Infectious Disease"/>
            <person name="Wu L."/>
            <person name="Ma J."/>
        </authorList>
    </citation>
    <scope>NUCLEOTIDE SEQUENCE [LARGE SCALE GENOMIC DNA]</scope>
    <source>
        <strain evidence="7">KCTC 23298</strain>
    </source>
</reference>
<dbReference type="SUPFAM" id="SSF53041">
    <property type="entry name" value="Resolvase-like"/>
    <property type="match status" value="1"/>
</dbReference>
<evidence type="ECO:0000259" key="5">
    <source>
        <dbReference type="PROSITE" id="PS51736"/>
    </source>
</evidence>
<dbReference type="PROSITE" id="PS51736">
    <property type="entry name" value="RECOMBINASES_3"/>
    <property type="match status" value="1"/>
</dbReference>
<dbReference type="PROSITE" id="PS00397">
    <property type="entry name" value="RECOMBINASES_1"/>
    <property type="match status" value="1"/>
</dbReference>
<keyword evidence="1" id="KW-0229">DNA integration</keyword>
<organism evidence="6 7">
    <name type="scientific">Gemmobacter nanjingensis</name>
    <dbReference type="NCBI Taxonomy" id="488454"/>
    <lineage>
        <taxon>Bacteria</taxon>
        <taxon>Pseudomonadati</taxon>
        <taxon>Pseudomonadota</taxon>
        <taxon>Alphaproteobacteria</taxon>
        <taxon>Rhodobacterales</taxon>
        <taxon>Paracoccaceae</taxon>
        <taxon>Gemmobacter</taxon>
    </lineage>
</organism>
<accession>A0ABQ3FU93</accession>
<feature type="active site" description="O-(5'-phospho-DNA)-serine intermediate" evidence="4">
    <location>
        <position position="9"/>
    </location>
</feature>
<dbReference type="Pfam" id="PF00239">
    <property type="entry name" value="Resolvase"/>
    <property type="match status" value="1"/>
</dbReference>
<protein>
    <recommendedName>
        <fullName evidence="5">Resolvase/invertase-type recombinase catalytic domain-containing protein</fullName>
    </recommendedName>
</protein>
<dbReference type="Gene3D" id="3.40.50.1390">
    <property type="entry name" value="Resolvase, N-terminal catalytic domain"/>
    <property type="match status" value="1"/>
</dbReference>
<evidence type="ECO:0000256" key="2">
    <source>
        <dbReference type="ARBA" id="ARBA00023125"/>
    </source>
</evidence>
<evidence type="ECO:0000256" key="4">
    <source>
        <dbReference type="PROSITE-ProRule" id="PRU10137"/>
    </source>
</evidence>
<keyword evidence="2" id="KW-0238">DNA-binding</keyword>
<dbReference type="InterPro" id="IPR006118">
    <property type="entry name" value="Recombinase_CS"/>
</dbReference>
<dbReference type="RefSeq" id="WP_189382991.1">
    <property type="nucleotide sequence ID" value="NZ_BMYI01000042.1"/>
</dbReference>
<evidence type="ECO:0000313" key="6">
    <source>
        <dbReference type="EMBL" id="GHC41406.1"/>
    </source>
</evidence>
<feature type="domain" description="Resolvase/invertase-type recombinase catalytic" evidence="5">
    <location>
        <begin position="1"/>
        <end position="60"/>
    </location>
</feature>
<evidence type="ECO:0000256" key="1">
    <source>
        <dbReference type="ARBA" id="ARBA00022908"/>
    </source>
</evidence>
<evidence type="ECO:0000256" key="3">
    <source>
        <dbReference type="ARBA" id="ARBA00023172"/>
    </source>
</evidence>
<dbReference type="Proteomes" id="UP000658305">
    <property type="component" value="Unassembled WGS sequence"/>
</dbReference>
<gene>
    <name evidence="6" type="ORF">GCM10007291_49160</name>
</gene>
<dbReference type="InterPro" id="IPR036162">
    <property type="entry name" value="Resolvase-like_N_sf"/>
</dbReference>
<evidence type="ECO:0000313" key="7">
    <source>
        <dbReference type="Proteomes" id="UP000658305"/>
    </source>
</evidence>
<proteinExistence type="predicted"/>
<keyword evidence="7" id="KW-1185">Reference proteome</keyword>
<comment type="caution">
    <text evidence="6">The sequence shown here is derived from an EMBL/GenBank/DDBJ whole genome shotgun (WGS) entry which is preliminary data.</text>
</comment>
<name>A0ABQ3FU93_9RHOB</name>